<evidence type="ECO:0000259" key="2">
    <source>
        <dbReference type="Pfam" id="PF01609"/>
    </source>
</evidence>
<organism evidence="3 4">
    <name type="scientific">Natronomicrosphaera hydrolytica</name>
    <dbReference type="NCBI Taxonomy" id="3242702"/>
    <lineage>
        <taxon>Bacteria</taxon>
        <taxon>Pseudomonadati</taxon>
        <taxon>Planctomycetota</taxon>
        <taxon>Phycisphaerae</taxon>
        <taxon>Phycisphaerales</taxon>
        <taxon>Phycisphaeraceae</taxon>
        <taxon>Natronomicrosphaera</taxon>
    </lineage>
</organism>
<accession>A0ABV4U5M5</accession>
<feature type="region of interest" description="Disordered" evidence="1">
    <location>
        <begin position="49"/>
        <end position="83"/>
    </location>
</feature>
<feature type="domain" description="Transposase IS4-like" evidence="2">
    <location>
        <begin position="46"/>
        <end position="198"/>
    </location>
</feature>
<dbReference type="Pfam" id="PF01609">
    <property type="entry name" value="DDE_Tnp_1"/>
    <property type="match status" value="1"/>
</dbReference>
<keyword evidence="4" id="KW-1185">Reference proteome</keyword>
<sequence length="208" mass="23779">MGDLPERFGRPNTIWKRYDRWCAAGVWERVGRALGEADLAGEHDEVQLDATSVKAHPTASTGRRRRGEKNTTPTRGGLTSKPHAAVNDRGQLLRLILTPGQRGDAPQAPALLEGLHVHHVLADAAYDSNAIRRLIRQMKARACIKPNPTRKRRKRYDRQRYKHRNVIERFFRRIKQCRRIATRYEKKVANFASFIWLAAGITTPNECP</sequence>
<dbReference type="RefSeq" id="WP_425345814.1">
    <property type="nucleotide sequence ID" value="NZ_JBGUBD010000006.1"/>
</dbReference>
<gene>
    <name evidence="3" type="ORF">ACERK3_11390</name>
</gene>
<evidence type="ECO:0000313" key="4">
    <source>
        <dbReference type="Proteomes" id="UP001575105"/>
    </source>
</evidence>
<dbReference type="InterPro" id="IPR002559">
    <property type="entry name" value="Transposase_11"/>
</dbReference>
<reference evidence="3 4" key="1">
    <citation type="submission" date="2024-08" db="EMBL/GenBank/DDBJ databases">
        <title>Whole-genome sequencing of halo(alkali)philic microorganisms from hypersaline lakes.</title>
        <authorList>
            <person name="Sorokin D.Y."/>
            <person name="Merkel A.Y."/>
            <person name="Messina E."/>
            <person name="Yakimov M."/>
        </authorList>
    </citation>
    <scope>NUCLEOTIDE SEQUENCE [LARGE SCALE GENOMIC DNA]</scope>
    <source>
        <strain evidence="3 4">AB-hyl4</strain>
    </source>
</reference>
<dbReference type="NCBIfam" id="NF033580">
    <property type="entry name" value="transpos_IS5_3"/>
    <property type="match status" value="1"/>
</dbReference>
<proteinExistence type="predicted"/>
<name>A0ABV4U5M5_9BACT</name>
<evidence type="ECO:0000256" key="1">
    <source>
        <dbReference type="SAM" id="MobiDB-lite"/>
    </source>
</evidence>
<dbReference type="Proteomes" id="UP001575105">
    <property type="component" value="Unassembled WGS sequence"/>
</dbReference>
<protein>
    <submittedName>
        <fullName evidence="3">IS5 family transposase</fullName>
    </submittedName>
</protein>
<dbReference type="PANTHER" id="PTHR30007:SF1">
    <property type="entry name" value="BLR1914 PROTEIN"/>
    <property type="match status" value="1"/>
</dbReference>
<dbReference type="PANTHER" id="PTHR30007">
    <property type="entry name" value="PHP DOMAIN PROTEIN"/>
    <property type="match status" value="1"/>
</dbReference>
<evidence type="ECO:0000313" key="3">
    <source>
        <dbReference type="EMBL" id="MFA9478895.1"/>
    </source>
</evidence>
<comment type="caution">
    <text evidence="3">The sequence shown here is derived from an EMBL/GenBank/DDBJ whole genome shotgun (WGS) entry which is preliminary data.</text>
</comment>
<dbReference type="EMBL" id="JBGUBD010000006">
    <property type="protein sequence ID" value="MFA9478895.1"/>
    <property type="molecule type" value="Genomic_DNA"/>
</dbReference>